<evidence type="ECO:0000313" key="1">
    <source>
        <dbReference type="EMBL" id="RDB14504.1"/>
    </source>
</evidence>
<keyword evidence="2" id="KW-1185">Reference proteome</keyword>
<comment type="caution">
    <text evidence="1">The sequence shown here is derived from an EMBL/GenBank/DDBJ whole genome shotgun (WGS) entry which is preliminary data.</text>
</comment>
<reference evidence="1" key="1">
    <citation type="submission" date="2018-04" db="EMBL/GenBank/DDBJ databases">
        <title>Whole genome sequencing of Hypsizygus marmoreus.</title>
        <authorList>
            <person name="Choi I.-G."/>
            <person name="Min B."/>
            <person name="Kim J.-G."/>
            <person name="Kim S."/>
            <person name="Oh Y.-L."/>
            <person name="Kong W.-S."/>
            <person name="Park H."/>
            <person name="Jeong J."/>
            <person name="Song E.-S."/>
        </authorList>
    </citation>
    <scope>NUCLEOTIDE SEQUENCE [LARGE SCALE GENOMIC DNA]</scope>
    <source>
        <strain evidence="1">51987-8</strain>
    </source>
</reference>
<name>A0A369J4R3_HYPMA</name>
<dbReference type="OrthoDB" id="3365698at2759"/>
<dbReference type="InterPro" id="IPR032675">
    <property type="entry name" value="LRR_dom_sf"/>
</dbReference>
<dbReference type="Proteomes" id="UP000076154">
    <property type="component" value="Unassembled WGS sequence"/>
</dbReference>
<dbReference type="EMBL" id="LUEZ02000100">
    <property type="protein sequence ID" value="RDB14504.1"/>
    <property type="molecule type" value="Genomic_DNA"/>
</dbReference>
<proteinExistence type="predicted"/>
<dbReference type="InParanoid" id="A0A369J4R3"/>
<evidence type="ECO:0000313" key="2">
    <source>
        <dbReference type="Proteomes" id="UP000076154"/>
    </source>
</evidence>
<gene>
    <name evidence="1" type="ORF">Hypma_016618</name>
</gene>
<evidence type="ECO:0008006" key="3">
    <source>
        <dbReference type="Google" id="ProtNLM"/>
    </source>
</evidence>
<dbReference type="AlphaFoldDB" id="A0A369J4R3"/>
<organism evidence="1 2">
    <name type="scientific">Hypsizygus marmoreus</name>
    <name type="common">White beech mushroom</name>
    <name type="synonym">Agaricus marmoreus</name>
    <dbReference type="NCBI Taxonomy" id="39966"/>
    <lineage>
        <taxon>Eukaryota</taxon>
        <taxon>Fungi</taxon>
        <taxon>Dikarya</taxon>
        <taxon>Basidiomycota</taxon>
        <taxon>Agaricomycotina</taxon>
        <taxon>Agaricomycetes</taxon>
        <taxon>Agaricomycetidae</taxon>
        <taxon>Agaricales</taxon>
        <taxon>Tricholomatineae</taxon>
        <taxon>Lyophyllaceae</taxon>
        <taxon>Hypsizygus</taxon>
    </lineage>
</organism>
<accession>A0A369J4R3</accession>
<protein>
    <recommendedName>
        <fullName evidence="3">F-box domain-containing protein</fullName>
    </recommendedName>
</protein>
<sequence>MPTDIESVLQFFFDQVKKDIENDLTMMNSCPHHRIFHAQRISESLESKVDQLETFKEQVGDVHDWLLSQQIDSEERLFALDTHITSPFRRLSRELIARILSHFLNADGISLISVRQNITQTPLVLGQICHLWREVALSIPTLWSALHVEFPQNIAEDEELKMIGLVKLWMERSRDAPLTVRVTIFLPARHYLGLRGSSVRAVFEPLLQHSDRWKDVHLDLSFEALKALVKDRPFTSTLRLPHLETFKLTGGRESSDVERLTRFPFHPHFNLSSAPRLMKVSLLHIGLFAASEPAFPWQSLNELYLVGMHHEVSSDDCHAILRQCGALRRCRLSITNSSRSPGQVEGQLIRLDALEWLHITEHSLSGGGGGDIYHRLICPNLWELILEYLPKESEIFHQHHSIWTRDAIISFLSHSPSLMALQLWNMPMSERCLIKVLSRVPSITHLTLAGWRPIHCVGNSLLHRLTFAEVDEMLLQDLEYIDMESQAFTWFYIIDFLESRIRFADTLRFVRLCSPEMEPLNAGQLLQLATYEKEGLVVEMVKTRVGEWDS</sequence>
<dbReference type="SUPFAM" id="SSF52047">
    <property type="entry name" value="RNI-like"/>
    <property type="match status" value="1"/>
</dbReference>
<dbReference type="Gene3D" id="3.80.10.10">
    <property type="entry name" value="Ribonuclease Inhibitor"/>
    <property type="match status" value="1"/>
</dbReference>